<dbReference type="Proteomes" id="UP000318081">
    <property type="component" value="Chromosome"/>
</dbReference>
<reference evidence="2 3" key="1">
    <citation type="submission" date="2019-02" db="EMBL/GenBank/DDBJ databases">
        <title>Deep-cultivation of Planctomycetes and their phenomic and genomic characterization uncovers novel biology.</title>
        <authorList>
            <person name="Wiegand S."/>
            <person name="Jogler M."/>
            <person name="Boedeker C."/>
            <person name="Pinto D."/>
            <person name="Vollmers J."/>
            <person name="Rivas-Marin E."/>
            <person name="Kohn T."/>
            <person name="Peeters S.H."/>
            <person name="Heuer A."/>
            <person name="Rast P."/>
            <person name="Oberbeckmann S."/>
            <person name="Bunk B."/>
            <person name="Jeske O."/>
            <person name="Meyerdierks A."/>
            <person name="Storesund J.E."/>
            <person name="Kallscheuer N."/>
            <person name="Luecker S."/>
            <person name="Lage O.M."/>
            <person name="Pohl T."/>
            <person name="Merkel B.J."/>
            <person name="Hornburger P."/>
            <person name="Mueller R.-W."/>
            <person name="Bruemmer F."/>
            <person name="Labrenz M."/>
            <person name="Spormann A.M."/>
            <person name="Op den Camp H."/>
            <person name="Overmann J."/>
            <person name="Amann R."/>
            <person name="Jetten M.S.M."/>
            <person name="Mascher T."/>
            <person name="Medema M.H."/>
            <person name="Devos D.P."/>
            <person name="Kaster A.-K."/>
            <person name="Ovreas L."/>
            <person name="Rohde M."/>
            <person name="Galperin M.Y."/>
            <person name="Jogler C."/>
        </authorList>
    </citation>
    <scope>NUCLEOTIDE SEQUENCE [LARGE SCALE GENOMIC DNA]</scope>
    <source>
        <strain evidence="2 3">TBK1r</strain>
    </source>
</reference>
<proteinExistence type="predicted"/>
<name>A0ABX5XZI1_9BACT</name>
<evidence type="ECO:0000256" key="1">
    <source>
        <dbReference type="SAM" id="MobiDB-lite"/>
    </source>
</evidence>
<sequence>MSSEAYRVQMLFPRRTARAERNGKGKVVQRSRFLFPNFVKGLPPGSRRSGADVQCGPAIETGGQPPPTTNPTSPQPYAIVPHDGEITRKHTGNGG</sequence>
<keyword evidence="3" id="KW-1185">Reference proteome</keyword>
<protein>
    <submittedName>
        <fullName evidence="2">Uncharacterized protein</fullName>
    </submittedName>
</protein>
<organism evidence="2 3">
    <name type="scientific">Stieleria magnilauensis</name>
    <dbReference type="NCBI Taxonomy" id="2527963"/>
    <lineage>
        <taxon>Bacteria</taxon>
        <taxon>Pseudomonadati</taxon>
        <taxon>Planctomycetota</taxon>
        <taxon>Planctomycetia</taxon>
        <taxon>Pirellulales</taxon>
        <taxon>Pirellulaceae</taxon>
        <taxon>Stieleria</taxon>
    </lineage>
</organism>
<feature type="region of interest" description="Disordered" evidence="1">
    <location>
        <begin position="43"/>
        <end position="95"/>
    </location>
</feature>
<evidence type="ECO:0000313" key="3">
    <source>
        <dbReference type="Proteomes" id="UP000318081"/>
    </source>
</evidence>
<dbReference type="EMBL" id="CP036432">
    <property type="protein sequence ID" value="QDV87448.1"/>
    <property type="molecule type" value="Genomic_DNA"/>
</dbReference>
<gene>
    <name evidence="2" type="ORF">TBK1r_64780</name>
</gene>
<evidence type="ECO:0000313" key="2">
    <source>
        <dbReference type="EMBL" id="QDV87448.1"/>
    </source>
</evidence>
<accession>A0ABX5XZI1</accession>